<sequence length="397" mass="44542">MDSLVNFKTNSSILSHIFLHLPSTVTFSDGSAIAYTYAADGTKLRTVHKAGGATVTTDYCSNVIYENGIQKLLLTQEGYVTLKDAKYHYYLKDHQGNNRVVITPSGTAEEVNHYYPFGGVFASTGNVQPYKYNGKELDARKGLNLYDYGARHYDASLGRFTTVDRLAEKYYGMSLYGYCNDNPVRFIDPTGEYISPIYDENGILLGTDDEGLKGRPIIMSESNFKQGMSHKEALKHSLGYEGLTNDEARSNYIKSYNSLKDRPDYDGHLTFKEANKWYREGNGEPLFVDLDKIDLSGIVSLGEKYVGQVKAFNLLLVSNSVNDGLVYGQITLKRYPNHTVRAFADKYNFEMHSWKNPLNWGRNAETVIGGIVAGKGTGYEINIYGSKKLKPILPWIK</sequence>
<dbReference type="PANTHER" id="PTHR32305:SF15">
    <property type="entry name" value="PROTEIN RHSA-RELATED"/>
    <property type="match status" value="1"/>
</dbReference>
<reference evidence="1 2" key="1">
    <citation type="submission" date="2019-03" db="EMBL/GenBank/DDBJ databases">
        <title>Genomic Encyclopedia of Type Strains, Phase IV (KMG-IV): sequencing the most valuable type-strain genomes for metagenomic binning, comparative biology and taxonomic classification.</title>
        <authorList>
            <person name="Goeker M."/>
        </authorList>
    </citation>
    <scope>NUCLEOTIDE SEQUENCE [LARGE SCALE GENOMIC DNA]</scope>
    <source>
        <strain evidence="1 2">DSM 23917</strain>
    </source>
</reference>
<dbReference type="PANTHER" id="PTHR32305">
    <property type="match status" value="1"/>
</dbReference>
<gene>
    <name evidence="1" type="ORF">EV202_101155</name>
</gene>
<dbReference type="EMBL" id="SLXB01000001">
    <property type="protein sequence ID" value="TCO96384.1"/>
    <property type="molecule type" value="Genomic_DNA"/>
</dbReference>
<dbReference type="NCBIfam" id="TIGR03696">
    <property type="entry name" value="Rhs_assc_core"/>
    <property type="match status" value="1"/>
</dbReference>
<evidence type="ECO:0000313" key="2">
    <source>
        <dbReference type="Proteomes" id="UP000295600"/>
    </source>
</evidence>
<dbReference type="InterPro" id="IPR050708">
    <property type="entry name" value="T6SS_VgrG/RHS"/>
</dbReference>
<accession>A0A4R2LVT4</accession>
<dbReference type="InterPro" id="IPR022385">
    <property type="entry name" value="Rhs_assc_core"/>
</dbReference>
<dbReference type="Gene3D" id="2.180.10.10">
    <property type="entry name" value="RHS repeat-associated core"/>
    <property type="match status" value="1"/>
</dbReference>
<evidence type="ECO:0000313" key="1">
    <source>
        <dbReference type="EMBL" id="TCO96384.1"/>
    </source>
</evidence>
<name>A0A4R2LVT4_9BACE</name>
<organism evidence="1 2">
    <name type="scientific">Prevotella heparinolytica</name>
    <dbReference type="NCBI Taxonomy" id="28113"/>
    <lineage>
        <taxon>Bacteria</taxon>
        <taxon>Pseudomonadati</taxon>
        <taxon>Bacteroidota</taxon>
        <taxon>Bacteroidia</taxon>
        <taxon>Bacteroidales</taxon>
        <taxon>Bacteroidaceae</taxon>
        <taxon>Bacteroides</taxon>
    </lineage>
</organism>
<dbReference type="Proteomes" id="UP000295600">
    <property type="component" value="Unassembled WGS sequence"/>
</dbReference>
<protein>
    <submittedName>
        <fullName evidence="1">RHS repeat-associated protein</fullName>
    </submittedName>
</protein>
<proteinExistence type="predicted"/>
<comment type="caution">
    <text evidence="1">The sequence shown here is derived from an EMBL/GenBank/DDBJ whole genome shotgun (WGS) entry which is preliminary data.</text>
</comment>
<dbReference type="AlphaFoldDB" id="A0A4R2LVT4"/>